<evidence type="ECO:0008006" key="3">
    <source>
        <dbReference type="Google" id="ProtNLM"/>
    </source>
</evidence>
<organism evidence="1 2">
    <name type="scientific">Catenulispora yoronensis</name>
    <dbReference type="NCBI Taxonomy" id="450799"/>
    <lineage>
        <taxon>Bacteria</taxon>
        <taxon>Bacillati</taxon>
        <taxon>Actinomycetota</taxon>
        <taxon>Actinomycetes</taxon>
        <taxon>Catenulisporales</taxon>
        <taxon>Catenulisporaceae</taxon>
        <taxon>Catenulispora</taxon>
    </lineage>
</organism>
<sequence length="192" mass="21273">MTAAHQSLDAVEADHALARGRLVHARFLEDRVEDEQELELFERAARLYKALGDPRGEGEALFWVGIVHQVIRDDTPTAAPFFERSLALAEQADDALTKSYALRHLGFTAQFHDRLDEAREHLDESTRLRRELAFLPGVAANLIVLATLDVQQGRPQDAAARLAEATELAQESRAAAVVRWADAAREQLGLTG</sequence>
<dbReference type="Pfam" id="PF13424">
    <property type="entry name" value="TPR_12"/>
    <property type="match status" value="1"/>
</dbReference>
<proteinExistence type="predicted"/>
<name>A0ABN2TP65_9ACTN</name>
<accession>A0ABN2TP65</accession>
<dbReference type="EMBL" id="BAAAQN010000003">
    <property type="protein sequence ID" value="GAA2014551.1"/>
    <property type="molecule type" value="Genomic_DNA"/>
</dbReference>
<dbReference type="SUPFAM" id="SSF48452">
    <property type="entry name" value="TPR-like"/>
    <property type="match status" value="1"/>
</dbReference>
<dbReference type="Gene3D" id="1.25.40.10">
    <property type="entry name" value="Tetratricopeptide repeat domain"/>
    <property type="match status" value="1"/>
</dbReference>
<evidence type="ECO:0000313" key="2">
    <source>
        <dbReference type="Proteomes" id="UP001500751"/>
    </source>
</evidence>
<protein>
    <recommendedName>
        <fullName evidence="3">Tetratricopeptide repeat protein</fullName>
    </recommendedName>
</protein>
<dbReference type="InterPro" id="IPR011990">
    <property type="entry name" value="TPR-like_helical_dom_sf"/>
</dbReference>
<reference evidence="1 2" key="1">
    <citation type="journal article" date="2019" name="Int. J. Syst. Evol. Microbiol.">
        <title>The Global Catalogue of Microorganisms (GCM) 10K type strain sequencing project: providing services to taxonomists for standard genome sequencing and annotation.</title>
        <authorList>
            <consortium name="The Broad Institute Genomics Platform"/>
            <consortium name="The Broad Institute Genome Sequencing Center for Infectious Disease"/>
            <person name="Wu L."/>
            <person name="Ma J."/>
        </authorList>
    </citation>
    <scope>NUCLEOTIDE SEQUENCE [LARGE SCALE GENOMIC DNA]</scope>
    <source>
        <strain evidence="1 2">JCM 16014</strain>
    </source>
</reference>
<comment type="caution">
    <text evidence="1">The sequence shown here is derived from an EMBL/GenBank/DDBJ whole genome shotgun (WGS) entry which is preliminary data.</text>
</comment>
<keyword evidence="2" id="KW-1185">Reference proteome</keyword>
<gene>
    <name evidence="1" type="ORF">GCM10009839_06920</name>
</gene>
<dbReference type="Proteomes" id="UP001500751">
    <property type="component" value="Unassembled WGS sequence"/>
</dbReference>
<evidence type="ECO:0000313" key="1">
    <source>
        <dbReference type="EMBL" id="GAA2014551.1"/>
    </source>
</evidence>